<dbReference type="InterPro" id="IPR052394">
    <property type="entry name" value="LRR-containing"/>
</dbReference>
<dbReference type="SMART" id="SM00368">
    <property type="entry name" value="LRR_RI"/>
    <property type="match status" value="5"/>
</dbReference>
<feature type="compositionally biased region" description="Polar residues" evidence="1">
    <location>
        <begin position="161"/>
        <end position="179"/>
    </location>
</feature>
<dbReference type="Proteomes" id="UP000663828">
    <property type="component" value="Unassembled WGS sequence"/>
</dbReference>
<dbReference type="PANTHER" id="PTHR24114">
    <property type="entry name" value="LEUCINE RICH REPEAT FAMILY PROTEIN"/>
    <property type="match status" value="1"/>
</dbReference>
<proteinExistence type="predicted"/>
<dbReference type="InterPro" id="IPR001611">
    <property type="entry name" value="Leu-rich_rpt"/>
</dbReference>
<dbReference type="EMBL" id="CAJNOR010004292">
    <property type="protein sequence ID" value="CAF1491060.1"/>
    <property type="molecule type" value="Genomic_DNA"/>
</dbReference>
<accession>A0A815SKP3</accession>
<protein>
    <submittedName>
        <fullName evidence="2">Uncharacterized protein</fullName>
    </submittedName>
</protein>
<comment type="caution">
    <text evidence="2">The sequence shown here is derived from an EMBL/GenBank/DDBJ whole genome shotgun (WGS) entry which is preliminary data.</text>
</comment>
<evidence type="ECO:0000313" key="3">
    <source>
        <dbReference type="Proteomes" id="UP000663828"/>
    </source>
</evidence>
<feature type="region of interest" description="Disordered" evidence="1">
    <location>
        <begin position="135"/>
        <end position="182"/>
    </location>
</feature>
<sequence>MPTRSQQRAHTDKVRLLTRVNTLATETSKTTPSILKRDARTTGIQSYDIRTNSCSSSTLETDSNELQSHQSLKIITEVDETNIEDILNLSSISHLPTTFLTEIRENKIYETIYNEIQKKLPFQHIVQIPPQLKLTEQEPSSEQPITIDDDDVFDDDPSFANDVSSPTVNDEPHSPSQDGYDTDIESESVILSSRDLTGRTQYREACLQAKTIPCSYFMAHIQDREMILRYHQFSTEDVRAIAKALSTNICIERLFLDGNYLQQQASKYISDMMMTNDFITELSLADNRLGGGGGERNIVVHTNLSFYLHVRTGNRFNDMDTTLLIDAFDHNRTLRELNLSHNCFGEECGKALGTFISGNETLEIIDLSWNNIRGRSAVDIANGIKENVRLKKCNLEMNGFGPDGGKILADCIHQNGALEELNISSNRLNTQNAFSIAQAILANDSLRVLKIGNNQINCDGALAIFLCVKANESNILREVDFSETVVTQEALDTCEDIIKLKDGKFQYRTGKVTPRNLQPNSISECYIKTDADYLKKLRMKAANAKTHFS</sequence>
<dbReference type="AlphaFoldDB" id="A0A815SKP3"/>
<organism evidence="2 3">
    <name type="scientific">Adineta ricciae</name>
    <name type="common">Rotifer</name>
    <dbReference type="NCBI Taxonomy" id="249248"/>
    <lineage>
        <taxon>Eukaryota</taxon>
        <taxon>Metazoa</taxon>
        <taxon>Spiralia</taxon>
        <taxon>Gnathifera</taxon>
        <taxon>Rotifera</taxon>
        <taxon>Eurotatoria</taxon>
        <taxon>Bdelloidea</taxon>
        <taxon>Adinetida</taxon>
        <taxon>Adinetidae</taxon>
        <taxon>Adineta</taxon>
    </lineage>
</organism>
<dbReference type="SUPFAM" id="SSF52047">
    <property type="entry name" value="RNI-like"/>
    <property type="match status" value="1"/>
</dbReference>
<evidence type="ECO:0000256" key="1">
    <source>
        <dbReference type="SAM" id="MobiDB-lite"/>
    </source>
</evidence>
<dbReference type="Pfam" id="PF13516">
    <property type="entry name" value="LRR_6"/>
    <property type="match status" value="3"/>
</dbReference>
<feature type="compositionally biased region" description="Acidic residues" evidence="1">
    <location>
        <begin position="147"/>
        <end position="157"/>
    </location>
</feature>
<gene>
    <name evidence="2" type="ORF">XAT740_LOCUS39089</name>
</gene>
<evidence type="ECO:0000313" key="2">
    <source>
        <dbReference type="EMBL" id="CAF1491060.1"/>
    </source>
</evidence>
<dbReference type="Gene3D" id="3.80.10.10">
    <property type="entry name" value="Ribonuclease Inhibitor"/>
    <property type="match status" value="1"/>
</dbReference>
<dbReference type="InterPro" id="IPR032675">
    <property type="entry name" value="LRR_dom_sf"/>
</dbReference>
<keyword evidence="3" id="KW-1185">Reference proteome</keyword>
<dbReference type="PANTHER" id="PTHR24114:SF2">
    <property type="entry name" value="F-BOX DOMAIN-CONTAINING PROTEIN-RELATED"/>
    <property type="match status" value="1"/>
</dbReference>
<reference evidence="2" key="1">
    <citation type="submission" date="2021-02" db="EMBL/GenBank/DDBJ databases">
        <authorList>
            <person name="Nowell W R."/>
        </authorList>
    </citation>
    <scope>NUCLEOTIDE SEQUENCE</scope>
</reference>
<name>A0A815SKP3_ADIRI</name>